<feature type="region of interest" description="Disordered" evidence="1">
    <location>
        <begin position="194"/>
        <end position="228"/>
    </location>
</feature>
<dbReference type="WBParaSite" id="MCU_002649-RB">
    <property type="protein sequence ID" value="MCU_002649-RB"/>
    <property type="gene ID" value="MCU_002649"/>
</dbReference>
<sequence>MNAFYYRSESVELVGDETSEPSCVPSKTFRNFASLLAQPRAMLPPSSSTRALAPLAAAPRLQHQVDLTYDQARNAFVLQSSPDERFEVIPVLCRIRGTQSESAGPSAHPRAPPRSDVRVTTSSAPPRSLPRQFPATADDKSQRCRQLEKTVRDQEKIISLLENELERKQLVDGPLRVAKASRQLPWGVPVTRRRSGMTRHGTVASRAPPPAPPTPSTPPTPRLGGPPQRLRASLCPCWRAESAVSCATFVRTPRPPYDDKCDLLLETTTTIVVISVLFF</sequence>
<feature type="region of interest" description="Disordered" evidence="1">
    <location>
        <begin position="99"/>
        <end position="143"/>
    </location>
</feature>
<dbReference type="AlphaFoldDB" id="A0A5K3ESA1"/>
<name>A0A5K3ESA1_MESCO</name>
<proteinExistence type="predicted"/>
<reference evidence="2" key="1">
    <citation type="submission" date="2019-11" db="UniProtKB">
        <authorList>
            <consortium name="WormBaseParasite"/>
        </authorList>
    </citation>
    <scope>IDENTIFICATION</scope>
</reference>
<evidence type="ECO:0000313" key="2">
    <source>
        <dbReference type="WBParaSite" id="MCU_002649-RB"/>
    </source>
</evidence>
<protein>
    <submittedName>
        <fullName evidence="2">Uncharacterized protein</fullName>
    </submittedName>
</protein>
<organism evidence="2">
    <name type="scientific">Mesocestoides corti</name>
    <name type="common">Flatworm</name>
    <dbReference type="NCBI Taxonomy" id="53468"/>
    <lineage>
        <taxon>Eukaryota</taxon>
        <taxon>Metazoa</taxon>
        <taxon>Spiralia</taxon>
        <taxon>Lophotrochozoa</taxon>
        <taxon>Platyhelminthes</taxon>
        <taxon>Cestoda</taxon>
        <taxon>Eucestoda</taxon>
        <taxon>Cyclophyllidea</taxon>
        <taxon>Mesocestoididae</taxon>
        <taxon>Mesocestoides</taxon>
    </lineage>
</organism>
<evidence type="ECO:0000256" key="1">
    <source>
        <dbReference type="SAM" id="MobiDB-lite"/>
    </source>
</evidence>
<feature type="compositionally biased region" description="Pro residues" evidence="1">
    <location>
        <begin position="207"/>
        <end position="221"/>
    </location>
</feature>
<accession>A0A5K3ESA1</accession>